<organism evidence="1 2">
    <name type="scientific">Streptomyces xinghaiensis</name>
    <dbReference type="NCBI Taxonomy" id="1038928"/>
    <lineage>
        <taxon>Bacteria</taxon>
        <taxon>Bacillati</taxon>
        <taxon>Actinomycetota</taxon>
        <taxon>Actinomycetes</taxon>
        <taxon>Kitasatosporales</taxon>
        <taxon>Streptomycetaceae</taxon>
        <taxon>Streptomyces</taxon>
    </lineage>
</organism>
<proteinExistence type="predicted"/>
<name>A0A3R7I8L9_9ACTN</name>
<protein>
    <submittedName>
        <fullName evidence="1">Uncharacterized protein</fullName>
    </submittedName>
</protein>
<evidence type="ECO:0000313" key="1">
    <source>
        <dbReference type="EMBL" id="RKM99225.1"/>
    </source>
</evidence>
<dbReference type="EMBL" id="JNAD02000001">
    <property type="protein sequence ID" value="RKM99225.1"/>
    <property type="molecule type" value="Genomic_DNA"/>
</dbReference>
<dbReference type="AlphaFoldDB" id="A0A3R7I8L9"/>
<accession>A0A3R7I8L9</accession>
<dbReference type="Proteomes" id="UP000028058">
    <property type="component" value="Unassembled WGS sequence"/>
</dbReference>
<dbReference type="RefSeq" id="WP_043473360.1">
    <property type="nucleotide sequence ID" value="NZ_CP134822.1"/>
</dbReference>
<gene>
    <name evidence="1" type="ORF">SFRA_003285</name>
</gene>
<reference evidence="1 2" key="1">
    <citation type="journal article" date="2014" name="Genome Announc.">
        <title>Draft Genome Sequence of Streptomyces fradiae ATCC 19609, a Strain Highly Sensitive to Antibiotics.</title>
        <authorList>
            <person name="Bekker O.B."/>
            <person name="Klimina K.M."/>
            <person name="Vatlin A.A."/>
            <person name="Zakharevich N.V."/>
            <person name="Kasianov A.S."/>
            <person name="Danilenko V.N."/>
        </authorList>
    </citation>
    <scope>NUCLEOTIDE SEQUENCE [LARGE SCALE GENOMIC DNA]</scope>
    <source>
        <strain evidence="1 2">ATCC 19609</strain>
    </source>
</reference>
<comment type="caution">
    <text evidence="1">The sequence shown here is derived from an EMBL/GenBank/DDBJ whole genome shotgun (WGS) entry which is preliminary data.</text>
</comment>
<dbReference type="OrthoDB" id="3543532at2"/>
<keyword evidence="2" id="KW-1185">Reference proteome</keyword>
<evidence type="ECO:0000313" key="2">
    <source>
        <dbReference type="Proteomes" id="UP000028058"/>
    </source>
</evidence>
<sequence>MPTYHEIMTTDLSTLTAAADGWDGMAKALHKQEKAYKRDVHGISMGRSWTGLSADAANRRFDITLKEYQSARTEAKAIASLLRDAHTQFVDLRGKLRRARKEAIDAGMAVSEQGVVSFDTERLSEGARTAYFHDPDYQQSVRKSVSSWQDRIDQLVKDVTDADKGVEIAFDAVVVDSDVTDGTLNGFNGRAQGDIEKYEAENANDIAGRVADGKKVSAAELAELERAFRDNSDNKVFSQTLLKGLGPDGTIKLTNELNQLAYDDDKKHKAQYLELQGGLADTIAKATQVPGSVADAPPGSQKFKDWLAGDDGRFYRQWTEGLDRNGTKNYGSNTQPLYGYQSLVGLMQHSNAKYDDQFLYELGDDLIAAEKKQPGIFTEWGAGHEGIRADALDGLLGVMSKNPDAATAFFDPAGNGSGSDHRGNDHLKYLLNEREWPQHSTAAGTTVFTMDDPLNRTGLGAALEAAATGREPNSAGAAFDRHSEAQARVMQETITLLDKDGKGDTIPENLKVPLGRALADYTVDTHAILSGTEPSSPGGLSNINANGDESGITNSKHSLLRVMRGVSDAAYGATPDGEPVLVYDLLYENEKRYSAEYLGAARDAPAGQQSNVVGDWDNRARHVAEVYGSMTAIGSDMILDDRDTKIGNLNDQMRYTYHGVGGLFTQIPVVGDPIQRMVDAATYEYSKDVAQAADDAARSEDSAATTAGIDGTNALLDAWGDERGVSDSDAHKHAKGEAKQSFITGREDAYSALRTRK</sequence>